<gene>
    <name evidence="1" type="ORF">BACI348_41627</name>
</gene>
<organism evidence="1 2">
    <name type="scientific">Bacillus altitudinis</name>
    <dbReference type="NCBI Taxonomy" id="293387"/>
    <lineage>
        <taxon>Bacteria</taxon>
        <taxon>Bacillati</taxon>
        <taxon>Bacillota</taxon>
        <taxon>Bacilli</taxon>
        <taxon>Bacillales</taxon>
        <taxon>Bacillaceae</taxon>
        <taxon>Bacillus</taxon>
    </lineage>
</organism>
<evidence type="ECO:0000313" key="2">
    <source>
        <dbReference type="Proteomes" id="UP000433089"/>
    </source>
</evidence>
<evidence type="ECO:0000313" key="1">
    <source>
        <dbReference type="EMBL" id="VXB81573.1"/>
    </source>
</evidence>
<accession>A0A653TJH5</accession>
<proteinExistence type="predicted"/>
<dbReference type="Proteomes" id="UP000433089">
    <property type="component" value="Unassembled WGS sequence"/>
</dbReference>
<reference evidence="1 2" key="1">
    <citation type="submission" date="2019-10" db="EMBL/GenBank/DDBJ databases">
        <authorList>
            <person name="Karimi E."/>
        </authorList>
    </citation>
    <scope>NUCLEOTIDE SEQUENCE [LARGE SCALE GENOMIC DNA]</scope>
    <source>
        <strain evidence="1">Bacillus sp. 348</strain>
    </source>
</reference>
<dbReference type="AlphaFoldDB" id="A0A653TJH5"/>
<sequence>MKYLFTASRLMKAKDIVKQCQMRHTEEGLILLAAVELQIRLEIENRKKQQAPTLTA</sequence>
<dbReference type="RefSeq" id="WP_159159827.1">
    <property type="nucleotide sequence ID" value="NZ_LR732831.1"/>
</dbReference>
<dbReference type="EMBL" id="CABWLH010000009">
    <property type="protein sequence ID" value="VXB81573.1"/>
    <property type="molecule type" value="Genomic_DNA"/>
</dbReference>
<protein>
    <submittedName>
        <fullName evidence="1">Uncharacterized protein</fullName>
    </submittedName>
</protein>
<name>A0A653TJH5_BACAB</name>